<dbReference type="OrthoDB" id="201621at2759"/>
<evidence type="ECO:0000259" key="5">
    <source>
        <dbReference type="PROSITE" id="PS51733"/>
    </source>
</evidence>
<dbReference type="SUPFAM" id="SSF55681">
    <property type="entry name" value="Class II aaRS and biotin synthetases"/>
    <property type="match status" value="1"/>
</dbReference>
<dbReference type="InterPro" id="IPR004143">
    <property type="entry name" value="BPL_LPL_catalytic"/>
</dbReference>
<evidence type="ECO:0000256" key="3">
    <source>
        <dbReference type="ARBA" id="ARBA00008242"/>
    </source>
</evidence>
<dbReference type="STRING" id="1408157.A0A1J7IKG2"/>
<evidence type="ECO:0000313" key="6">
    <source>
        <dbReference type="EMBL" id="OIW27771.1"/>
    </source>
</evidence>
<dbReference type="UniPathway" id="UPA00537">
    <property type="reaction ID" value="UER00595"/>
</dbReference>
<dbReference type="CDD" id="cd16443">
    <property type="entry name" value="LplA"/>
    <property type="match status" value="1"/>
</dbReference>
<dbReference type="PROSITE" id="PS51733">
    <property type="entry name" value="BPL_LPL_CATALYTIC"/>
    <property type="match status" value="1"/>
</dbReference>
<dbReference type="GO" id="GO:0009249">
    <property type="term" value="P:protein lipoylation"/>
    <property type="evidence" value="ECO:0007669"/>
    <property type="project" value="InterPro"/>
</dbReference>
<organism evidence="6 7">
    <name type="scientific">Coniochaeta ligniaria NRRL 30616</name>
    <dbReference type="NCBI Taxonomy" id="1408157"/>
    <lineage>
        <taxon>Eukaryota</taxon>
        <taxon>Fungi</taxon>
        <taxon>Dikarya</taxon>
        <taxon>Ascomycota</taxon>
        <taxon>Pezizomycotina</taxon>
        <taxon>Sordariomycetes</taxon>
        <taxon>Sordariomycetidae</taxon>
        <taxon>Coniochaetales</taxon>
        <taxon>Coniochaetaceae</taxon>
        <taxon>Coniochaeta</taxon>
    </lineage>
</organism>
<dbReference type="Gene3D" id="3.30.930.10">
    <property type="entry name" value="Bira Bifunctional Protein, Domain 2"/>
    <property type="match status" value="1"/>
</dbReference>
<feature type="domain" description="BPL/LPL catalytic" evidence="5">
    <location>
        <begin position="66"/>
        <end position="276"/>
    </location>
</feature>
<dbReference type="PANTHER" id="PTHR12561">
    <property type="entry name" value="LIPOATE-PROTEIN LIGASE"/>
    <property type="match status" value="1"/>
</dbReference>
<comment type="function">
    <text evidence="1">Catalyzes both the ATP-dependent activation of exogenously supplied lipoate to lipoyl-AMP and the transfer of the activated lipoyl onto the lipoyl domains of lipoate-dependent enzymes.</text>
</comment>
<evidence type="ECO:0000256" key="4">
    <source>
        <dbReference type="ARBA" id="ARBA00015925"/>
    </source>
</evidence>
<reference evidence="6 7" key="1">
    <citation type="submission" date="2016-10" db="EMBL/GenBank/DDBJ databases">
        <title>Draft genome sequence of Coniochaeta ligniaria NRRL30616, a lignocellulolytic fungus for bioabatement of inhibitors in plant biomass hydrolysates.</title>
        <authorList>
            <consortium name="DOE Joint Genome Institute"/>
            <person name="Jimenez D.J."/>
            <person name="Hector R.E."/>
            <person name="Riley R."/>
            <person name="Sun H."/>
            <person name="Grigoriev I.V."/>
            <person name="Van Elsas J.D."/>
            <person name="Nichols N.N."/>
        </authorList>
    </citation>
    <scope>NUCLEOTIDE SEQUENCE [LARGE SCALE GENOMIC DNA]</scope>
    <source>
        <strain evidence="6 7">NRRL 30616</strain>
    </source>
</reference>
<dbReference type="GO" id="GO:0017118">
    <property type="term" value="F:lipoyltransferase activity"/>
    <property type="evidence" value="ECO:0007669"/>
    <property type="project" value="TreeGrafter"/>
</dbReference>
<accession>A0A1J7IKG2</accession>
<comment type="pathway">
    <text evidence="2">Protein modification; protein lipoylation via exogenous pathway; protein N(6)-(lipoyl)lysine from lipoate: step 2/2.</text>
</comment>
<gene>
    <name evidence="6" type="ORF">CONLIGDRAFT_682789</name>
</gene>
<dbReference type="Pfam" id="PF21948">
    <property type="entry name" value="LplA-B_cat"/>
    <property type="match status" value="1"/>
</dbReference>
<proteinExistence type="inferred from homology"/>
<keyword evidence="7" id="KW-1185">Reference proteome</keyword>
<evidence type="ECO:0000256" key="1">
    <source>
        <dbReference type="ARBA" id="ARBA00003253"/>
    </source>
</evidence>
<comment type="similarity">
    <text evidence="3">Belongs to the LplA family.</text>
</comment>
<protein>
    <recommendedName>
        <fullName evidence="4">Putative lipoate-protein ligase A</fullName>
    </recommendedName>
</protein>
<dbReference type="AlphaFoldDB" id="A0A1J7IKG2"/>
<dbReference type="InterPro" id="IPR004562">
    <property type="entry name" value="LipoylTrfase_LipoateP_Ligase"/>
</dbReference>
<name>A0A1J7IKG2_9PEZI</name>
<dbReference type="EMBL" id="KV875099">
    <property type="protein sequence ID" value="OIW27771.1"/>
    <property type="molecule type" value="Genomic_DNA"/>
</dbReference>
<dbReference type="InParanoid" id="A0A1J7IKG2"/>
<evidence type="ECO:0000256" key="2">
    <source>
        <dbReference type="ARBA" id="ARBA00005085"/>
    </source>
</evidence>
<dbReference type="GO" id="GO:0005739">
    <property type="term" value="C:mitochondrion"/>
    <property type="evidence" value="ECO:0007669"/>
    <property type="project" value="TreeGrafter"/>
</dbReference>
<dbReference type="InterPro" id="IPR045864">
    <property type="entry name" value="aa-tRNA-synth_II/BPL/LPL"/>
</dbReference>
<sequence length="416" mass="45401">MSPFRHASITLTKPLTRTKPLFSPHLSRPFTSYTSSPSNPLQIYHSTSLNPYLNLSIEHHLLTKSHPDSTLLFLYRNAPSVVIGRNQNPWLETNLSALRAGLPSPSPSSDAGGGGAGEEVNLVRRRSGGGAVFHDAGNANWSVICPSAVFDRDRHAAMVVRALEKLGVRGARVNERHDIVQDVSSSSEGREGNNTFKVSGSAYKLTRLRSLHHGTCLLCSPNLGRISPLLRSPAEAYIKSRGVESVRSPVRNVGVGYEEFVDVVAEEFEEMYGEVPGGSVAVGSNALEIEAVRKGVDELQSPEWIYGQTPQFTFSTVPSDADPRPRPALPSYLPENLELSFTVRHGQIQDAKVSGLRYRESPDGLSQDQAISKAIVGRTLHEIRDWHAALEEASLVSLESDHVGKWLDGLFGVGRN</sequence>
<dbReference type="PANTHER" id="PTHR12561:SF3">
    <property type="entry name" value="LIPOYLTRANSFERASE 1, MITOCHONDRIAL"/>
    <property type="match status" value="1"/>
</dbReference>
<dbReference type="Proteomes" id="UP000182658">
    <property type="component" value="Unassembled WGS sequence"/>
</dbReference>
<evidence type="ECO:0000313" key="7">
    <source>
        <dbReference type="Proteomes" id="UP000182658"/>
    </source>
</evidence>
<dbReference type="FunCoup" id="A0A1J7IKG2">
    <property type="interactions" value="262"/>
</dbReference>